<feature type="transmembrane region" description="Helical" evidence="1">
    <location>
        <begin position="255"/>
        <end position="274"/>
    </location>
</feature>
<keyword evidence="3" id="KW-1185">Reference proteome</keyword>
<dbReference type="EMBL" id="RQPJ01000001">
    <property type="protein sequence ID" value="RTE55119.1"/>
    <property type="molecule type" value="Genomic_DNA"/>
</dbReference>
<evidence type="ECO:0000313" key="2">
    <source>
        <dbReference type="EMBL" id="RTE55119.1"/>
    </source>
</evidence>
<dbReference type="InterPro" id="IPR029063">
    <property type="entry name" value="SAM-dependent_MTases_sf"/>
</dbReference>
<dbReference type="GO" id="GO:0008168">
    <property type="term" value="F:methyltransferase activity"/>
    <property type="evidence" value="ECO:0007669"/>
    <property type="project" value="UniProtKB-KW"/>
</dbReference>
<keyword evidence="1" id="KW-0812">Transmembrane</keyword>
<gene>
    <name evidence="2" type="ORF">EHW67_00705</name>
</gene>
<keyword evidence="2" id="KW-0808">Transferase</keyword>
<dbReference type="CDD" id="cd00065">
    <property type="entry name" value="FYVE_like_SF"/>
    <property type="match status" value="1"/>
</dbReference>
<dbReference type="OrthoDB" id="9815644at2"/>
<protein>
    <submittedName>
        <fullName evidence="2">Methyltransferase domain-containing protein</fullName>
    </submittedName>
</protein>
<dbReference type="Gene3D" id="3.40.50.150">
    <property type="entry name" value="Vaccinia Virus protein VP39"/>
    <property type="match status" value="1"/>
</dbReference>
<keyword evidence="1" id="KW-0472">Membrane</keyword>
<evidence type="ECO:0000313" key="3">
    <source>
        <dbReference type="Proteomes" id="UP000267585"/>
    </source>
</evidence>
<dbReference type="GO" id="GO:0032259">
    <property type="term" value="P:methylation"/>
    <property type="evidence" value="ECO:0007669"/>
    <property type="project" value="UniProtKB-KW"/>
</dbReference>
<comment type="caution">
    <text evidence="2">The sequence shown here is derived from an EMBL/GenBank/DDBJ whole genome shotgun (WGS) entry which is preliminary data.</text>
</comment>
<dbReference type="Pfam" id="PF13489">
    <property type="entry name" value="Methyltransf_23"/>
    <property type="match status" value="1"/>
</dbReference>
<dbReference type="AlphaFoldDB" id="A0A3S0CN32"/>
<dbReference type="RefSeq" id="WP_126160422.1">
    <property type="nucleotide sequence ID" value="NZ_RQPJ01000001.1"/>
</dbReference>
<accession>A0A3S0CN32</accession>
<dbReference type="SUPFAM" id="SSF53335">
    <property type="entry name" value="S-adenosyl-L-methionine-dependent methyltransferases"/>
    <property type="match status" value="1"/>
</dbReference>
<proteinExistence type="predicted"/>
<reference evidence="2 3" key="1">
    <citation type="submission" date="2018-11" db="EMBL/GenBank/DDBJ databases">
        <title>Arenibacter aquaticus sp.nov., a marine bacterium isolated from surface seawater in the South China Sea.</title>
        <authorList>
            <person name="Guo J."/>
            <person name="Sun J."/>
        </authorList>
    </citation>
    <scope>NUCLEOTIDE SEQUENCE [LARGE SCALE GENOMIC DNA]</scope>
    <source>
        <strain evidence="2 3">GUO666</strain>
    </source>
</reference>
<keyword evidence="2" id="KW-0489">Methyltransferase</keyword>
<keyword evidence="1" id="KW-1133">Transmembrane helix</keyword>
<dbReference type="SUPFAM" id="SSF57903">
    <property type="entry name" value="FYVE/PHD zinc finger"/>
    <property type="match status" value="1"/>
</dbReference>
<organism evidence="2 3">
    <name type="scientific">Arenibacter aquaticus</name>
    <dbReference type="NCBI Taxonomy" id="2489054"/>
    <lineage>
        <taxon>Bacteria</taxon>
        <taxon>Pseudomonadati</taxon>
        <taxon>Bacteroidota</taxon>
        <taxon>Flavobacteriia</taxon>
        <taxon>Flavobacteriales</taxon>
        <taxon>Flavobacteriaceae</taxon>
        <taxon>Arenibacter</taxon>
    </lineage>
</organism>
<dbReference type="InterPro" id="IPR011011">
    <property type="entry name" value="Znf_FYVE_PHD"/>
</dbReference>
<sequence length="286" mass="33296">MTPCPICSSPKTKLQFKLIFNVHHCSHCGFQFCPDAKFNKSLESDLNEDTRERALLNLRKENFQRIINSLKQHRNSANTQGLEVGPGYGWFLEVCKDHQIDCEGIEPETRFNELYKQKGLRVFNGFFPQDLPQNSDYDFIAYNDVLEHLPDLKGIMSSNYRLLKNQGLLIVNLPIQSGVIYFISKLAYHFGVKSLMNRMWQFNFHSPHLSYFTKRTLRSFAEESNFEPIESFPMKTINISEISDRINQDKQQGTIMGMAAKIGVFLLFPFLSLFPDTYCFVFKKRE</sequence>
<evidence type="ECO:0000256" key="1">
    <source>
        <dbReference type="SAM" id="Phobius"/>
    </source>
</evidence>
<dbReference type="Proteomes" id="UP000267585">
    <property type="component" value="Unassembled WGS sequence"/>
</dbReference>
<name>A0A3S0CN32_9FLAO</name>